<dbReference type="Proteomes" id="UP000239757">
    <property type="component" value="Unassembled WGS sequence"/>
</dbReference>
<feature type="region of interest" description="Disordered" evidence="1">
    <location>
        <begin position="104"/>
        <end position="163"/>
    </location>
</feature>
<evidence type="ECO:0000313" key="3">
    <source>
        <dbReference type="Proteomes" id="UP000239757"/>
    </source>
</evidence>
<sequence length="241" mass="27051">MAPNLGANLQTIAFPLNSPTTTKRQTMVVSLGPGKFYGSSLPRPRIYTDTKFNPGRVDPPVPVLDPLLSWADEAHWSMGGLSFKRLRLQGRIEGNVKRLKAQRKKLLKDTPDRGLNLKKSLRDDEDDEDVSPPPAPVAVKRRRFLDLNDDDDTEDENKGDDDEEVTVAKRKKKRVLRNGAVRKLGDDFERVAKNSGLVSSDVKKMVEEVNNEPESEGDKEKTEAQSGSSRTSPRLARRSRY</sequence>
<protein>
    <submittedName>
        <fullName evidence="2">Uncharacterized protein</fullName>
    </submittedName>
</protein>
<feature type="compositionally biased region" description="Acidic residues" evidence="1">
    <location>
        <begin position="147"/>
        <end position="163"/>
    </location>
</feature>
<accession>A0A2P5X6E8</accession>
<gene>
    <name evidence="2" type="ORF">GOBAR_AA21771</name>
</gene>
<name>A0A2P5X6E8_GOSBA</name>
<dbReference type="PANTHER" id="PTHR35103">
    <property type="entry name" value="OS06G0115700 PROTEIN"/>
    <property type="match status" value="1"/>
</dbReference>
<feature type="region of interest" description="Disordered" evidence="1">
    <location>
        <begin position="193"/>
        <end position="241"/>
    </location>
</feature>
<evidence type="ECO:0000256" key="1">
    <source>
        <dbReference type="SAM" id="MobiDB-lite"/>
    </source>
</evidence>
<dbReference type="EMBL" id="KZ665569">
    <property type="protein sequence ID" value="PPR98901.1"/>
    <property type="molecule type" value="Genomic_DNA"/>
</dbReference>
<organism evidence="2 3">
    <name type="scientific">Gossypium barbadense</name>
    <name type="common">Sea Island cotton</name>
    <name type="synonym">Hibiscus barbadensis</name>
    <dbReference type="NCBI Taxonomy" id="3634"/>
    <lineage>
        <taxon>Eukaryota</taxon>
        <taxon>Viridiplantae</taxon>
        <taxon>Streptophyta</taxon>
        <taxon>Embryophyta</taxon>
        <taxon>Tracheophyta</taxon>
        <taxon>Spermatophyta</taxon>
        <taxon>Magnoliopsida</taxon>
        <taxon>eudicotyledons</taxon>
        <taxon>Gunneridae</taxon>
        <taxon>Pentapetalae</taxon>
        <taxon>rosids</taxon>
        <taxon>malvids</taxon>
        <taxon>Malvales</taxon>
        <taxon>Malvaceae</taxon>
        <taxon>Malvoideae</taxon>
        <taxon>Gossypium</taxon>
    </lineage>
</organism>
<evidence type="ECO:0000313" key="2">
    <source>
        <dbReference type="EMBL" id="PPR98901.1"/>
    </source>
</evidence>
<dbReference type="PANTHER" id="PTHR35103:SF1">
    <property type="entry name" value="OS06G0115700 PROTEIN"/>
    <property type="match status" value="1"/>
</dbReference>
<dbReference type="OrthoDB" id="1723663at2759"/>
<dbReference type="AlphaFoldDB" id="A0A2P5X6E8"/>
<proteinExistence type="predicted"/>
<reference evidence="2 3" key="1">
    <citation type="submission" date="2015-01" db="EMBL/GenBank/DDBJ databases">
        <title>Genome of allotetraploid Gossypium barbadense reveals genomic plasticity and fiber elongation in cotton evolution.</title>
        <authorList>
            <person name="Chen X."/>
            <person name="Liu X."/>
            <person name="Zhao B."/>
            <person name="Zheng H."/>
            <person name="Hu Y."/>
            <person name="Lu G."/>
            <person name="Yang C."/>
            <person name="Chen J."/>
            <person name="Shan C."/>
            <person name="Zhang L."/>
            <person name="Zhou Y."/>
            <person name="Wang L."/>
            <person name="Guo W."/>
            <person name="Bai Y."/>
            <person name="Ruan J."/>
            <person name="Shangguan X."/>
            <person name="Mao Y."/>
            <person name="Jiang J."/>
            <person name="Zhu Y."/>
            <person name="Lei J."/>
            <person name="Kang H."/>
            <person name="Chen S."/>
            <person name="He X."/>
            <person name="Wang R."/>
            <person name="Wang Y."/>
            <person name="Chen J."/>
            <person name="Wang L."/>
            <person name="Yu S."/>
            <person name="Wang B."/>
            <person name="Wei J."/>
            <person name="Song S."/>
            <person name="Lu X."/>
            <person name="Gao Z."/>
            <person name="Gu W."/>
            <person name="Deng X."/>
            <person name="Ma D."/>
            <person name="Wang S."/>
            <person name="Liang W."/>
            <person name="Fang L."/>
            <person name="Cai C."/>
            <person name="Zhu X."/>
            <person name="Zhou B."/>
            <person name="Zhang Y."/>
            <person name="Chen Z."/>
            <person name="Xu S."/>
            <person name="Zhu R."/>
            <person name="Wang S."/>
            <person name="Zhang T."/>
            <person name="Zhao G."/>
        </authorList>
    </citation>
    <scope>NUCLEOTIDE SEQUENCE [LARGE SCALE GENOMIC DNA]</scope>
    <source>
        <strain evidence="3">cv. Xinhai21</strain>
        <tissue evidence="2">Leaf</tissue>
    </source>
</reference>